<name>A0A1A9ZP70_GLOPL</name>
<dbReference type="Gene3D" id="1.20.1730.10">
    <property type="entry name" value="Sodium/glucose cotransporter"/>
    <property type="match status" value="1"/>
</dbReference>
<feature type="transmembrane region" description="Helical" evidence="12">
    <location>
        <begin position="42"/>
        <end position="61"/>
    </location>
</feature>
<evidence type="ECO:0000256" key="11">
    <source>
        <dbReference type="RuleBase" id="RU362091"/>
    </source>
</evidence>
<keyword evidence="6 12" id="KW-1133">Transmembrane helix</keyword>
<dbReference type="InterPro" id="IPR038377">
    <property type="entry name" value="Na/Glc_symporter_sf"/>
</dbReference>
<dbReference type="GO" id="GO:0015293">
    <property type="term" value="F:symporter activity"/>
    <property type="evidence" value="ECO:0007669"/>
    <property type="project" value="TreeGrafter"/>
</dbReference>
<evidence type="ECO:0000256" key="6">
    <source>
        <dbReference type="ARBA" id="ARBA00022989"/>
    </source>
</evidence>
<evidence type="ECO:0000313" key="13">
    <source>
        <dbReference type="EnsemblMetazoa" id="GPAI020730-PA"/>
    </source>
</evidence>
<dbReference type="GO" id="GO:0006814">
    <property type="term" value="P:sodium ion transport"/>
    <property type="evidence" value="ECO:0007669"/>
    <property type="project" value="UniProtKB-KW"/>
</dbReference>
<reference evidence="13" key="2">
    <citation type="submission" date="2020-05" db="UniProtKB">
        <authorList>
            <consortium name="EnsemblMetazoa"/>
        </authorList>
    </citation>
    <scope>IDENTIFICATION</scope>
    <source>
        <strain evidence="13">IAEA</strain>
    </source>
</reference>
<dbReference type="PROSITE" id="PS50283">
    <property type="entry name" value="NA_SOLUT_SYMP_3"/>
    <property type="match status" value="1"/>
</dbReference>
<protein>
    <submittedName>
        <fullName evidence="13">Uncharacterized protein</fullName>
    </submittedName>
</protein>
<dbReference type="AlphaFoldDB" id="A0A1A9ZP70"/>
<sequence length="159" mass="17025">MSLPHAGKDSFKKMVNAARGGIVDERAVISLVYSAFNQITGINVHVTSTVICITCVVYTVLGGLKAVIHTGAWQILAMFMSMIVVVTISCFKADSIENVFQTASEGGLLIFADERLARRPTFAGSVMQTVGHYYGVPGLFIAVVFGAALSSLSVILLHW</sequence>
<dbReference type="STRING" id="7398.A0A1A9ZP70"/>
<evidence type="ECO:0000256" key="2">
    <source>
        <dbReference type="ARBA" id="ARBA00006434"/>
    </source>
</evidence>
<dbReference type="VEuPathDB" id="VectorBase:GPAI020730"/>
<evidence type="ECO:0000313" key="14">
    <source>
        <dbReference type="Proteomes" id="UP000092445"/>
    </source>
</evidence>
<evidence type="ECO:0000256" key="1">
    <source>
        <dbReference type="ARBA" id="ARBA00004651"/>
    </source>
</evidence>
<keyword evidence="8" id="KW-0406">Ion transport</keyword>
<keyword evidence="9 12" id="KW-0472">Membrane</keyword>
<dbReference type="PANTHER" id="PTHR42985:SF41">
    <property type="entry name" value="GH19970P-RELATED"/>
    <property type="match status" value="1"/>
</dbReference>
<evidence type="ECO:0000256" key="3">
    <source>
        <dbReference type="ARBA" id="ARBA00022448"/>
    </source>
</evidence>
<reference evidence="14" key="1">
    <citation type="submission" date="2014-03" db="EMBL/GenBank/DDBJ databases">
        <authorList>
            <person name="Aksoy S."/>
            <person name="Warren W."/>
            <person name="Wilson R.K."/>
        </authorList>
    </citation>
    <scope>NUCLEOTIDE SEQUENCE [LARGE SCALE GENOMIC DNA]</scope>
    <source>
        <strain evidence="14">IAEA</strain>
    </source>
</reference>
<feature type="transmembrane region" description="Helical" evidence="12">
    <location>
        <begin position="73"/>
        <end position="91"/>
    </location>
</feature>
<evidence type="ECO:0000256" key="4">
    <source>
        <dbReference type="ARBA" id="ARBA00022475"/>
    </source>
</evidence>
<keyword evidence="4" id="KW-1003">Cell membrane</keyword>
<keyword evidence="5 12" id="KW-0812">Transmembrane</keyword>
<keyword evidence="10" id="KW-0739">Sodium transport</keyword>
<evidence type="ECO:0000256" key="7">
    <source>
        <dbReference type="ARBA" id="ARBA00023053"/>
    </source>
</evidence>
<proteinExistence type="inferred from homology"/>
<dbReference type="InterPro" id="IPR051163">
    <property type="entry name" value="Sodium:Solute_Symporter_SSF"/>
</dbReference>
<evidence type="ECO:0000256" key="5">
    <source>
        <dbReference type="ARBA" id="ARBA00022692"/>
    </source>
</evidence>
<evidence type="ECO:0000256" key="9">
    <source>
        <dbReference type="ARBA" id="ARBA00023136"/>
    </source>
</evidence>
<organism evidence="13 14">
    <name type="scientific">Glossina pallidipes</name>
    <name type="common">Tsetse fly</name>
    <dbReference type="NCBI Taxonomy" id="7398"/>
    <lineage>
        <taxon>Eukaryota</taxon>
        <taxon>Metazoa</taxon>
        <taxon>Ecdysozoa</taxon>
        <taxon>Arthropoda</taxon>
        <taxon>Hexapoda</taxon>
        <taxon>Insecta</taxon>
        <taxon>Pterygota</taxon>
        <taxon>Neoptera</taxon>
        <taxon>Endopterygota</taxon>
        <taxon>Diptera</taxon>
        <taxon>Brachycera</taxon>
        <taxon>Muscomorpha</taxon>
        <taxon>Hippoboscoidea</taxon>
        <taxon>Glossinidae</taxon>
        <taxon>Glossina</taxon>
    </lineage>
</organism>
<dbReference type="GO" id="GO:0005886">
    <property type="term" value="C:plasma membrane"/>
    <property type="evidence" value="ECO:0007669"/>
    <property type="project" value="UniProtKB-SubCell"/>
</dbReference>
<feature type="transmembrane region" description="Helical" evidence="12">
    <location>
        <begin position="134"/>
        <end position="157"/>
    </location>
</feature>
<keyword evidence="14" id="KW-1185">Reference proteome</keyword>
<dbReference type="Pfam" id="PF00474">
    <property type="entry name" value="SSF"/>
    <property type="match status" value="1"/>
</dbReference>
<accession>A0A1A9ZP70</accession>
<dbReference type="EnsemblMetazoa" id="GPAI020730-RA">
    <property type="protein sequence ID" value="GPAI020730-PA"/>
    <property type="gene ID" value="GPAI020730"/>
</dbReference>
<comment type="similarity">
    <text evidence="2 11">Belongs to the sodium:solute symporter (SSF) (TC 2.A.21) family.</text>
</comment>
<dbReference type="InterPro" id="IPR001734">
    <property type="entry name" value="Na/solute_symporter"/>
</dbReference>
<evidence type="ECO:0000256" key="8">
    <source>
        <dbReference type="ARBA" id="ARBA00023065"/>
    </source>
</evidence>
<dbReference type="PANTHER" id="PTHR42985">
    <property type="entry name" value="SODIUM-COUPLED MONOCARBOXYLATE TRANSPORTER"/>
    <property type="match status" value="1"/>
</dbReference>
<comment type="subcellular location">
    <subcellularLocation>
        <location evidence="1">Cell membrane</location>
        <topology evidence="1">Multi-pass membrane protein</topology>
    </subcellularLocation>
</comment>
<dbReference type="Proteomes" id="UP000092445">
    <property type="component" value="Unassembled WGS sequence"/>
</dbReference>
<keyword evidence="7" id="KW-0915">Sodium</keyword>
<evidence type="ECO:0000256" key="12">
    <source>
        <dbReference type="SAM" id="Phobius"/>
    </source>
</evidence>
<keyword evidence="3" id="KW-0813">Transport</keyword>
<evidence type="ECO:0000256" key="10">
    <source>
        <dbReference type="ARBA" id="ARBA00023201"/>
    </source>
</evidence>